<dbReference type="RefSeq" id="XP_011101748.1">
    <property type="nucleotide sequence ID" value="XM_011103446.2"/>
</dbReference>
<dbReference type="InterPro" id="IPR027110">
    <property type="entry name" value="PDHB_mito-type"/>
</dbReference>
<evidence type="ECO:0000256" key="4">
    <source>
        <dbReference type="RuleBase" id="RU364074"/>
    </source>
</evidence>
<reference evidence="7" key="1">
    <citation type="submission" date="2025-08" db="UniProtKB">
        <authorList>
            <consortium name="RefSeq"/>
        </authorList>
    </citation>
    <scope>IDENTIFICATION</scope>
</reference>
<evidence type="ECO:0000313" key="7">
    <source>
        <dbReference type="RefSeq" id="XP_011101748.1"/>
    </source>
</evidence>
<evidence type="ECO:0000256" key="3">
    <source>
        <dbReference type="ARBA" id="ARBA00023052"/>
    </source>
</evidence>
<dbReference type="InterPro" id="IPR029061">
    <property type="entry name" value="THDP-binding"/>
</dbReference>
<sequence>MEAKMCFFHQSAHPGKAALEVDATQKSNKESPLMTVRDALNSALDEEMSADPKVFLMGEEVGEYRVAYKISRGLLKKYGPERVRDTPITEAGFTGIGVGAAYF</sequence>
<evidence type="ECO:0000259" key="5">
    <source>
        <dbReference type="Pfam" id="PF02779"/>
    </source>
</evidence>
<proteinExistence type="predicted"/>
<dbReference type="Proteomes" id="UP000504604">
    <property type="component" value="Unplaced"/>
</dbReference>
<dbReference type="KEGG" id="sind:105179812"/>
<feature type="domain" description="Transketolase-like pyrimidine-binding" evidence="5">
    <location>
        <begin position="34"/>
        <end position="102"/>
    </location>
</feature>
<dbReference type="OrthoDB" id="1686094at2759"/>
<keyword evidence="2 4" id="KW-0560">Oxidoreductase</keyword>
<dbReference type="GO" id="GO:0004739">
    <property type="term" value="F:pyruvate dehydrogenase (acetyl-transferring) activity"/>
    <property type="evidence" value="ECO:0007669"/>
    <property type="project" value="UniProtKB-UniRule"/>
</dbReference>
<keyword evidence="3 4" id="KW-0786">Thiamine pyrophosphate</keyword>
<dbReference type="EC" id="1.2.4.1" evidence="4"/>
<dbReference type="InterPro" id="IPR005475">
    <property type="entry name" value="Transketolase-like_Pyr-bd"/>
</dbReference>
<evidence type="ECO:0000256" key="2">
    <source>
        <dbReference type="ARBA" id="ARBA00023002"/>
    </source>
</evidence>
<accession>A0A6I9UMH9</accession>
<dbReference type="SUPFAM" id="SSF52518">
    <property type="entry name" value="Thiamin diphosphate-binding fold (THDP-binding)"/>
    <property type="match status" value="1"/>
</dbReference>
<dbReference type="PANTHER" id="PTHR11624:SF96">
    <property type="entry name" value="PYRUVATE DEHYDROGENASE E1 COMPONENT SUBUNIT BETA, MITOCHONDRIAL"/>
    <property type="match status" value="1"/>
</dbReference>
<evidence type="ECO:0000313" key="6">
    <source>
        <dbReference type="Proteomes" id="UP000504604"/>
    </source>
</evidence>
<dbReference type="Pfam" id="PF02779">
    <property type="entry name" value="Transket_pyr"/>
    <property type="match status" value="1"/>
</dbReference>
<organism evidence="6 7">
    <name type="scientific">Sesamum indicum</name>
    <name type="common">Oriental sesame</name>
    <name type="synonym">Sesamum orientale</name>
    <dbReference type="NCBI Taxonomy" id="4182"/>
    <lineage>
        <taxon>Eukaryota</taxon>
        <taxon>Viridiplantae</taxon>
        <taxon>Streptophyta</taxon>
        <taxon>Embryophyta</taxon>
        <taxon>Tracheophyta</taxon>
        <taxon>Spermatophyta</taxon>
        <taxon>Magnoliopsida</taxon>
        <taxon>eudicotyledons</taxon>
        <taxon>Gunneridae</taxon>
        <taxon>Pentapetalae</taxon>
        <taxon>asterids</taxon>
        <taxon>lamiids</taxon>
        <taxon>Lamiales</taxon>
        <taxon>Pedaliaceae</taxon>
        <taxon>Sesamum</taxon>
    </lineage>
</organism>
<comment type="cofactor">
    <cofactor evidence="1 4">
        <name>thiamine diphosphate</name>
        <dbReference type="ChEBI" id="CHEBI:58937"/>
    </cofactor>
</comment>
<evidence type="ECO:0000256" key="1">
    <source>
        <dbReference type="ARBA" id="ARBA00001964"/>
    </source>
</evidence>
<keyword evidence="6" id="KW-1185">Reference proteome</keyword>
<dbReference type="Gene3D" id="3.40.50.970">
    <property type="match status" value="1"/>
</dbReference>
<protein>
    <recommendedName>
        <fullName evidence="4">Pyruvate dehydrogenase E1 component subunit beta</fullName>
        <ecNumber evidence="4">1.2.4.1</ecNumber>
    </recommendedName>
</protein>
<keyword evidence="4" id="KW-0670">Pyruvate</keyword>
<dbReference type="PANTHER" id="PTHR11624">
    <property type="entry name" value="DEHYDROGENASE RELATED"/>
    <property type="match status" value="1"/>
</dbReference>
<dbReference type="GO" id="GO:0006086">
    <property type="term" value="P:pyruvate decarboxylation to acetyl-CoA"/>
    <property type="evidence" value="ECO:0007669"/>
    <property type="project" value="InterPro"/>
</dbReference>
<dbReference type="AlphaFoldDB" id="A0A6I9UMH9"/>
<dbReference type="GeneID" id="105179812"/>
<name>A0A6I9UMH9_SESIN</name>
<comment type="function">
    <text evidence="4">The pyruvate dehydrogenase complex catalyzes the overall conversion of pyruvate to acetyl-CoA and CO2.</text>
</comment>
<comment type="catalytic activity">
    <reaction evidence="4">
        <text>N(6)-[(R)-lipoyl]-L-lysyl-[protein] + pyruvate + H(+) = N(6)-[(R)-S(8)-acetyldihydrolipoyl]-L-lysyl-[protein] + CO2</text>
        <dbReference type="Rhea" id="RHEA:19189"/>
        <dbReference type="Rhea" id="RHEA-COMP:10474"/>
        <dbReference type="Rhea" id="RHEA-COMP:10478"/>
        <dbReference type="ChEBI" id="CHEBI:15361"/>
        <dbReference type="ChEBI" id="CHEBI:15378"/>
        <dbReference type="ChEBI" id="CHEBI:16526"/>
        <dbReference type="ChEBI" id="CHEBI:83099"/>
        <dbReference type="ChEBI" id="CHEBI:83111"/>
        <dbReference type="EC" id="1.2.4.1"/>
    </reaction>
</comment>
<gene>
    <name evidence="7" type="primary">LOC105179812</name>
</gene>
<feature type="non-terminal residue" evidence="7">
    <location>
        <position position="103"/>
    </location>
</feature>
<dbReference type="InParanoid" id="A0A6I9UMH9"/>